<evidence type="ECO:0000313" key="7">
    <source>
        <dbReference type="EnsemblFungi" id="MVLG_03875T0"/>
    </source>
</evidence>
<reference evidence="7" key="4">
    <citation type="submission" date="2015-06" db="UniProtKB">
        <authorList>
            <consortium name="EnsemblFungi"/>
        </authorList>
    </citation>
    <scope>IDENTIFICATION</scope>
</reference>
<dbReference type="PROSITE" id="PS50072">
    <property type="entry name" value="CSA_PPIASE_2"/>
    <property type="match status" value="1"/>
</dbReference>
<dbReference type="Proteomes" id="UP000017200">
    <property type="component" value="Unassembled WGS sequence"/>
</dbReference>
<dbReference type="InterPro" id="IPR002130">
    <property type="entry name" value="Cyclophilin-type_PPIase_dom"/>
</dbReference>
<dbReference type="HOGENOM" id="CLU_012062_4_3_1"/>
<keyword evidence="2 4" id="KW-0697">Rotamase</keyword>
<accession>U5H9I4</accession>
<evidence type="ECO:0000256" key="1">
    <source>
        <dbReference type="ARBA" id="ARBA00000971"/>
    </source>
</evidence>
<dbReference type="GO" id="GO:0005737">
    <property type="term" value="C:cytoplasm"/>
    <property type="evidence" value="ECO:0007669"/>
    <property type="project" value="TreeGrafter"/>
</dbReference>
<dbReference type="InterPro" id="IPR029000">
    <property type="entry name" value="Cyclophilin-like_dom_sf"/>
</dbReference>
<name>U5H9I4_USTV1</name>
<dbReference type="OMA" id="PIHRIAK"/>
<protein>
    <recommendedName>
        <fullName evidence="4">Peptidyl-prolyl cis-trans isomerase</fullName>
        <shortName evidence="4">PPIase</shortName>
        <ecNumber evidence="4">5.2.1.8</ecNumber>
    </recommendedName>
</protein>
<evidence type="ECO:0000256" key="4">
    <source>
        <dbReference type="RuleBase" id="RU363019"/>
    </source>
</evidence>
<dbReference type="Pfam" id="PF00160">
    <property type="entry name" value="Pro_isomerase"/>
    <property type="match status" value="1"/>
</dbReference>
<reference evidence="8" key="1">
    <citation type="submission" date="2010-11" db="EMBL/GenBank/DDBJ databases">
        <title>The genome sequence of Microbotryum violaceum strain p1A1 Lamole.</title>
        <authorList>
            <person name="Cuomo C."/>
            <person name="Perlin M."/>
            <person name="Young S.K."/>
            <person name="Zeng Q."/>
            <person name="Gargeya S."/>
            <person name="Alvarado L."/>
            <person name="Berlin A."/>
            <person name="Chapman S.B."/>
            <person name="Chen Z."/>
            <person name="Freedman E."/>
            <person name="Gellesch M."/>
            <person name="Goldberg J."/>
            <person name="Griggs A."/>
            <person name="Gujja S."/>
            <person name="Heilman E."/>
            <person name="Heiman D."/>
            <person name="Howarth C."/>
            <person name="Mehta T."/>
            <person name="Neiman D."/>
            <person name="Pearson M."/>
            <person name="Roberts A."/>
            <person name="Saif S."/>
            <person name="Shea T."/>
            <person name="Shenoy N."/>
            <person name="Sisk P."/>
            <person name="Stolte C."/>
            <person name="Sykes S."/>
            <person name="White J."/>
            <person name="Yandava C."/>
            <person name="Haas B."/>
            <person name="Nusbaum C."/>
            <person name="Birren B."/>
        </authorList>
    </citation>
    <scope>NUCLEOTIDE SEQUENCE [LARGE SCALE GENOMIC DNA]</scope>
    <source>
        <strain evidence="8">p1A1 Lamole</strain>
    </source>
</reference>
<evidence type="ECO:0000256" key="2">
    <source>
        <dbReference type="ARBA" id="ARBA00023110"/>
    </source>
</evidence>
<reference evidence="6 8" key="3">
    <citation type="journal article" date="2015" name="BMC Genomics">
        <title>Sex and parasites: genomic and transcriptomic analysis of Microbotryum lychnidis-dioicae, the biotrophic and plant-castrating anther smut fungus.</title>
        <authorList>
            <person name="Perlin M.H."/>
            <person name="Amselem J."/>
            <person name="Fontanillas E."/>
            <person name="Toh S.S."/>
            <person name="Chen Z."/>
            <person name="Goldberg J."/>
            <person name="Duplessis S."/>
            <person name="Henrissat B."/>
            <person name="Young S."/>
            <person name="Zeng Q."/>
            <person name="Aguileta G."/>
            <person name="Petit E."/>
            <person name="Badouin H."/>
            <person name="Andrews J."/>
            <person name="Razeeq D."/>
            <person name="Gabaldon T."/>
            <person name="Quesneville H."/>
            <person name="Giraud T."/>
            <person name="Hood M.E."/>
            <person name="Schultz D.J."/>
            <person name="Cuomo C.A."/>
        </authorList>
    </citation>
    <scope>NUCLEOTIDE SEQUENCE [LARGE SCALE GENOMIC DNA]</scope>
    <source>
        <strain evidence="8">p1A1 Lamole</strain>
        <strain evidence="6">P1A1 Lamole</strain>
    </source>
</reference>
<dbReference type="Gene3D" id="2.40.100.10">
    <property type="entry name" value="Cyclophilin-like"/>
    <property type="match status" value="1"/>
</dbReference>
<dbReference type="SUPFAM" id="SSF50891">
    <property type="entry name" value="Cyclophilin-like"/>
    <property type="match status" value="1"/>
</dbReference>
<organism evidence="6">
    <name type="scientific">Microbotryum lychnidis-dioicae (strain p1A1 Lamole / MvSl-1064)</name>
    <name type="common">Anther smut fungus</name>
    <dbReference type="NCBI Taxonomy" id="683840"/>
    <lineage>
        <taxon>Eukaryota</taxon>
        <taxon>Fungi</taxon>
        <taxon>Dikarya</taxon>
        <taxon>Basidiomycota</taxon>
        <taxon>Pucciniomycotina</taxon>
        <taxon>Microbotryomycetes</taxon>
        <taxon>Microbotryales</taxon>
        <taxon>Microbotryaceae</taxon>
        <taxon>Microbotryum</taxon>
    </lineage>
</organism>
<dbReference type="AlphaFoldDB" id="U5H9I4"/>
<dbReference type="InParanoid" id="U5H9I4"/>
<dbReference type="OrthoDB" id="193499at2759"/>
<keyword evidence="8" id="KW-1185">Reference proteome</keyword>
<dbReference type="STRING" id="683840.U5H9I4"/>
<evidence type="ECO:0000259" key="5">
    <source>
        <dbReference type="PROSITE" id="PS50072"/>
    </source>
</evidence>
<evidence type="ECO:0000256" key="3">
    <source>
        <dbReference type="ARBA" id="ARBA00023235"/>
    </source>
</evidence>
<evidence type="ECO:0000313" key="6">
    <source>
        <dbReference type="EMBL" id="KDE05784.1"/>
    </source>
</evidence>
<dbReference type="GO" id="GO:0003755">
    <property type="term" value="F:peptidyl-prolyl cis-trans isomerase activity"/>
    <property type="evidence" value="ECO:0007669"/>
    <property type="project" value="UniProtKB-UniRule"/>
</dbReference>
<comment type="function">
    <text evidence="4">PPIases accelerate the folding of proteins. It catalyzes the cis-trans isomerization of proline imidic peptide bonds in oligopeptides.</text>
</comment>
<dbReference type="GO" id="GO:0006457">
    <property type="term" value="P:protein folding"/>
    <property type="evidence" value="ECO:0007669"/>
    <property type="project" value="TreeGrafter"/>
</dbReference>
<comment type="similarity">
    <text evidence="4">Belongs to the cyclophilin-type PPIase family.</text>
</comment>
<keyword evidence="3 4" id="KW-0413">Isomerase</keyword>
<dbReference type="EC" id="5.2.1.8" evidence="4"/>
<dbReference type="EnsemblFungi" id="MVLG_03875T0">
    <property type="protein sequence ID" value="MVLG_03875T0"/>
    <property type="gene ID" value="MVLG_03875"/>
</dbReference>
<proteinExistence type="inferred from homology"/>
<dbReference type="PRINTS" id="PR00153">
    <property type="entry name" value="CSAPPISMRASE"/>
</dbReference>
<dbReference type="PANTHER" id="PTHR11071:SF561">
    <property type="entry name" value="PEPTIDYL-PROLYL CIS-TRANS ISOMERASE D-RELATED"/>
    <property type="match status" value="1"/>
</dbReference>
<dbReference type="EMBL" id="AEIJ01000380">
    <property type="status" value="NOT_ANNOTATED_CDS"/>
    <property type="molecule type" value="Genomic_DNA"/>
</dbReference>
<sequence length="260" mass="27908">MASSASEQLCYIDFAAGNVSLHKQQKKQYDDLVGWLVKNGSNYGLEPELERLDDVGRESLASIYEGPGATQITLSDPRSFTPPPSLLLPRLHLSINTTSALKKTSDKFLTLLTNEKGLISKKVPGRPLKYQGSVVHRIEQGFIAQGGDLTRGDGSGGESIYGGTFNDDKEGLKTGFHYGTIAMANSGKNSNSSQFFLTLTSEPARLKKLTGKYVAFGRSLVQGEGPTARESRACLEALDALGDGKGGTTESVWIDNCGLL</sequence>
<dbReference type="EMBL" id="GL541681">
    <property type="protein sequence ID" value="KDE05784.1"/>
    <property type="molecule type" value="Genomic_DNA"/>
</dbReference>
<gene>
    <name evidence="6" type="ORF">MVLG_03875</name>
</gene>
<dbReference type="PANTHER" id="PTHR11071">
    <property type="entry name" value="PEPTIDYL-PROLYL CIS-TRANS ISOMERASE"/>
    <property type="match status" value="1"/>
</dbReference>
<dbReference type="GO" id="GO:0016018">
    <property type="term" value="F:cyclosporin A binding"/>
    <property type="evidence" value="ECO:0007669"/>
    <property type="project" value="TreeGrafter"/>
</dbReference>
<reference evidence="6" key="2">
    <citation type="submission" date="2010-11" db="EMBL/GenBank/DDBJ databases">
        <authorList>
            <consortium name="The Broad Institute Genome Sequencing Platform"/>
            <person name="Earl A."/>
            <person name="Ward D."/>
            <person name="Feldgarden M."/>
            <person name="Gevers D."/>
            <person name="Butler R."/>
            <person name="Young S.K."/>
            <person name="Zeng Q."/>
            <person name="Gargeya S."/>
            <person name="Fitzgerald M."/>
            <person name="Haas B."/>
            <person name="Abouelleil A."/>
            <person name="Alvarado L."/>
            <person name="Arachchi H.M."/>
            <person name="Berlin A."/>
            <person name="Brown A."/>
            <person name="Chapman S.B."/>
            <person name="Chen Z."/>
            <person name="Dunbar C."/>
            <person name="Freedman E."/>
            <person name="Gearin G."/>
            <person name="Gellesch M."/>
            <person name="Goldberg J."/>
            <person name="Griggs A."/>
            <person name="Gujja S."/>
            <person name="Heilman E."/>
            <person name="Heiman D."/>
            <person name="Howarth C."/>
            <person name="Larson L."/>
            <person name="Lui A."/>
            <person name="MacDonald P.J.P."/>
            <person name="Mehta T."/>
            <person name="Montmayeur A."/>
            <person name="Murphy C."/>
            <person name="Neiman D."/>
            <person name="Pearson M."/>
            <person name="Priest M."/>
            <person name="Roberts A."/>
            <person name="Saif S."/>
            <person name="Shea T."/>
            <person name="Shenoy N."/>
            <person name="Sisk P."/>
            <person name="Stolte C."/>
            <person name="Sykes S."/>
            <person name="White J."/>
            <person name="Yandava C."/>
            <person name="Wortman J."/>
            <person name="Nusbaum C."/>
            <person name="Birren B."/>
        </authorList>
    </citation>
    <scope>NUCLEOTIDE SEQUENCE</scope>
    <source>
        <strain evidence="6">P1A1 Lamole</strain>
    </source>
</reference>
<comment type="catalytic activity">
    <reaction evidence="1 4">
        <text>[protein]-peptidylproline (omega=180) = [protein]-peptidylproline (omega=0)</text>
        <dbReference type="Rhea" id="RHEA:16237"/>
        <dbReference type="Rhea" id="RHEA-COMP:10747"/>
        <dbReference type="Rhea" id="RHEA-COMP:10748"/>
        <dbReference type="ChEBI" id="CHEBI:83833"/>
        <dbReference type="ChEBI" id="CHEBI:83834"/>
        <dbReference type="EC" id="5.2.1.8"/>
    </reaction>
</comment>
<evidence type="ECO:0000313" key="8">
    <source>
        <dbReference type="Proteomes" id="UP000017200"/>
    </source>
</evidence>
<feature type="domain" description="PPIase cyclophilin-type" evidence="5">
    <location>
        <begin position="103"/>
        <end position="259"/>
    </location>
</feature>